<keyword evidence="3" id="KW-1185">Reference proteome</keyword>
<dbReference type="AlphaFoldDB" id="A0A1M5NMI3"/>
<organism evidence="2 3">
    <name type="scientific">Tepidibacter thalassicus DSM 15285</name>
    <dbReference type="NCBI Taxonomy" id="1123350"/>
    <lineage>
        <taxon>Bacteria</taxon>
        <taxon>Bacillati</taxon>
        <taxon>Bacillota</taxon>
        <taxon>Clostridia</taxon>
        <taxon>Peptostreptococcales</taxon>
        <taxon>Peptostreptococcaceae</taxon>
        <taxon>Tepidibacter</taxon>
    </lineage>
</organism>
<evidence type="ECO:0000313" key="3">
    <source>
        <dbReference type="Proteomes" id="UP000242520"/>
    </source>
</evidence>
<dbReference type="STRING" id="1123350.SAMN02744040_00122"/>
<reference evidence="3" key="1">
    <citation type="submission" date="2016-11" db="EMBL/GenBank/DDBJ databases">
        <authorList>
            <person name="Varghese N."/>
            <person name="Submissions S."/>
        </authorList>
    </citation>
    <scope>NUCLEOTIDE SEQUENCE [LARGE SCALE GENOMIC DNA]</scope>
    <source>
        <strain evidence="3">DSM 15285</strain>
    </source>
</reference>
<evidence type="ECO:0000313" key="2">
    <source>
        <dbReference type="EMBL" id="SHG90761.1"/>
    </source>
</evidence>
<protein>
    <submittedName>
        <fullName evidence="2">Uncharacterized protein</fullName>
    </submittedName>
</protein>
<sequence>MKALRITDLKKLKEEKAKENVGLIAAYEAIAGLNEQIMVLQEELNTLKRGESDA</sequence>
<keyword evidence="1" id="KW-0175">Coiled coil</keyword>
<evidence type="ECO:0000256" key="1">
    <source>
        <dbReference type="SAM" id="Coils"/>
    </source>
</evidence>
<gene>
    <name evidence="2" type="ORF">SAMN02744040_00122</name>
</gene>
<name>A0A1M5NMI3_9FIRM</name>
<accession>A0A1M5NMI3</accession>
<dbReference type="EMBL" id="FQXH01000005">
    <property type="protein sequence ID" value="SHG90761.1"/>
    <property type="molecule type" value="Genomic_DNA"/>
</dbReference>
<dbReference type="RefSeq" id="WP_178137407.1">
    <property type="nucleotide sequence ID" value="NZ_FQXH01000005.1"/>
</dbReference>
<proteinExistence type="predicted"/>
<dbReference type="Proteomes" id="UP000242520">
    <property type="component" value="Unassembled WGS sequence"/>
</dbReference>
<feature type="coiled-coil region" evidence="1">
    <location>
        <begin position="23"/>
        <end position="50"/>
    </location>
</feature>